<reference evidence="4" key="1">
    <citation type="submission" date="2022-02" db="EMBL/GenBank/DDBJ databases">
        <title>Long-read sequencing of the primary endosymbionts of Cacopsylla melanoneura.</title>
        <authorList>
            <person name="Dittmer J."/>
            <person name="Corretto E."/>
            <person name="Stauffer C."/>
            <person name="Schuler H."/>
        </authorList>
    </citation>
    <scope>NUCLEOTIDE SEQUENCE</scope>
    <source>
        <strain evidence="4">Cmel4</strain>
    </source>
</reference>
<dbReference type="PANTHER" id="PTHR21600:SF44">
    <property type="entry name" value="RIBOSOMAL LARGE SUBUNIT PSEUDOURIDINE SYNTHASE D"/>
    <property type="match status" value="1"/>
</dbReference>
<evidence type="ECO:0000256" key="2">
    <source>
        <dbReference type="ARBA" id="ARBA00023235"/>
    </source>
</evidence>
<feature type="domain" description="Pseudouridine synthase RsuA/RluA-like" evidence="3">
    <location>
        <begin position="14"/>
        <end position="143"/>
    </location>
</feature>
<keyword evidence="2" id="KW-0413">Isomerase</keyword>
<dbReference type="GO" id="GO:0009982">
    <property type="term" value="F:pseudouridine synthase activity"/>
    <property type="evidence" value="ECO:0007669"/>
    <property type="project" value="InterPro"/>
</dbReference>
<dbReference type="GO" id="GO:0000455">
    <property type="term" value="P:enzyme-directed rRNA pseudouridine synthesis"/>
    <property type="evidence" value="ECO:0007669"/>
    <property type="project" value="TreeGrafter"/>
</dbReference>
<proteinExistence type="inferred from homology"/>
<dbReference type="EMBL" id="CP092148">
    <property type="protein sequence ID" value="WGS67199.1"/>
    <property type="molecule type" value="Genomic_DNA"/>
</dbReference>
<name>A0AAJ6FD22_CARRU</name>
<dbReference type="InterPro" id="IPR050188">
    <property type="entry name" value="RluA_PseudoU_synthase"/>
</dbReference>
<comment type="similarity">
    <text evidence="1">Belongs to the pseudouridine synthase RluA family.</text>
</comment>
<dbReference type="AlphaFoldDB" id="A0AAJ6FD22"/>
<evidence type="ECO:0000259" key="3">
    <source>
        <dbReference type="Pfam" id="PF00849"/>
    </source>
</evidence>
<dbReference type="InterPro" id="IPR006145">
    <property type="entry name" value="PsdUridine_synth_RsuA/RluA"/>
</dbReference>
<protein>
    <submittedName>
        <fullName evidence="4">Pseudouridine synthase</fullName>
    </submittedName>
</protein>
<evidence type="ECO:0000313" key="5">
    <source>
        <dbReference type="Proteomes" id="UP001237869"/>
    </source>
</evidence>
<evidence type="ECO:0000256" key="1">
    <source>
        <dbReference type="ARBA" id="ARBA00010876"/>
    </source>
</evidence>
<organism evidence="4 5">
    <name type="scientific">Carsonella ruddii</name>
    <dbReference type="NCBI Taxonomy" id="114186"/>
    <lineage>
        <taxon>Bacteria</taxon>
        <taxon>Pseudomonadati</taxon>
        <taxon>Pseudomonadota</taxon>
        <taxon>Gammaproteobacteria</taxon>
        <taxon>Oceanospirillales</taxon>
        <taxon>Halomonadaceae</taxon>
        <taxon>Zymobacter group</taxon>
        <taxon>Candidatus Carsonella</taxon>
    </lineage>
</organism>
<gene>
    <name evidence="4" type="ORF">MEJ65_00855</name>
</gene>
<dbReference type="SUPFAM" id="SSF55120">
    <property type="entry name" value="Pseudouridine synthase"/>
    <property type="match status" value="1"/>
</dbReference>
<dbReference type="RefSeq" id="WP_280956004.1">
    <property type="nucleotide sequence ID" value="NZ_CP092145.1"/>
</dbReference>
<dbReference type="PANTHER" id="PTHR21600">
    <property type="entry name" value="MITOCHONDRIAL RNA PSEUDOURIDINE SYNTHASE"/>
    <property type="match status" value="1"/>
</dbReference>
<evidence type="ECO:0000313" key="4">
    <source>
        <dbReference type="EMBL" id="WGS67199.1"/>
    </source>
</evidence>
<dbReference type="InterPro" id="IPR020103">
    <property type="entry name" value="PsdUridine_synth_cat_dom_sf"/>
</dbReference>
<dbReference type="Pfam" id="PF00849">
    <property type="entry name" value="PseudoU_synth_2"/>
    <property type="match status" value="1"/>
</dbReference>
<dbReference type="Gene3D" id="3.30.2350.10">
    <property type="entry name" value="Pseudouridine synthase"/>
    <property type="match status" value="1"/>
</dbReference>
<dbReference type="GO" id="GO:0003723">
    <property type="term" value="F:RNA binding"/>
    <property type="evidence" value="ECO:0007669"/>
    <property type="project" value="InterPro"/>
</dbReference>
<dbReference type="Proteomes" id="UP001237869">
    <property type="component" value="Chromosome"/>
</dbReference>
<sequence length="201" mass="24509">MYNIKIIYYDKNIIIINKPFGIEISKVIKNKIKNNLPNNGILNRLDKYTSGIILIARNFLFYFYYKKLILSNFIKKKYIAITEKTFIKGFINLSIFKKKNIFIKKYKKKSLSYYKIIKNTKKINFNYIYIKTGRTHQIRKHLNYCKIFLKNDYYYSNEKKFLNTLHYKKISFFYPSIMKNFTLSCNLTKEMRKIFLINFLK</sequence>
<dbReference type="GO" id="GO:0140098">
    <property type="term" value="F:catalytic activity, acting on RNA"/>
    <property type="evidence" value="ECO:0007669"/>
    <property type="project" value="UniProtKB-ARBA"/>
</dbReference>
<dbReference type="PROSITE" id="PS01129">
    <property type="entry name" value="PSI_RLU"/>
    <property type="match status" value="1"/>
</dbReference>
<dbReference type="InterPro" id="IPR006224">
    <property type="entry name" value="PsdUridine_synth_RluA-like_CS"/>
</dbReference>
<accession>A0AAJ6FD22</accession>